<dbReference type="PANTHER" id="PTHR11545">
    <property type="entry name" value="RIBOSOMAL PROTEIN L13"/>
    <property type="match status" value="1"/>
</dbReference>
<dbReference type="InterPro" id="IPR036899">
    <property type="entry name" value="Ribosomal_uL13_sf"/>
</dbReference>
<evidence type="ECO:0000313" key="5">
    <source>
        <dbReference type="EMBL" id="QWM93437.1"/>
    </source>
</evidence>
<dbReference type="RefSeq" id="YP_010133947.1">
    <property type="nucleotide sequence ID" value="NC_056790.1"/>
</dbReference>
<comment type="similarity">
    <text evidence="1 4">Belongs to the universal ribosomal protein uL13 family.</text>
</comment>
<reference evidence="5" key="1">
    <citation type="journal article" date="2021" name="Ecol Indic">
        <title>Morphological and molecular identification reveals that waters from an isolated oasis in Tamanrasset (extreme South of Algerian Sahara) are colonized by opportunistic and pollution-tolerant diatom species.</title>
        <authorList>
            <person name="Gastineau R."/>
            <person name="Hamedi C."/>
            <person name="Baba Hamed M.B."/>
            <person name="Abi-Ayad S.-M.E.-A."/>
            <person name="Bak M."/>
            <person name="Lemieux C."/>
            <person name="Turmel M."/>
            <person name="Dobosz S."/>
            <person name="Wrobel R.J."/>
            <person name="Kierzek A."/>
            <person name="Lange-Bertalot H."/>
            <person name="Witkowski A."/>
        </authorList>
    </citation>
    <scope>NUCLEOTIDE SEQUENCE</scope>
    <source>
        <strain evidence="5">SZCZR1829</strain>
    </source>
</reference>
<dbReference type="SUPFAM" id="SSF52161">
    <property type="entry name" value="Ribosomal protein L13"/>
    <property type="match status" value="1"/>
</dbReference>
<organism evidence="5">
    <name type="scientific">Fistulifera saprophila</name>
    <dbReference type="NCBI Taxonomy" id="880757"/>
    <lineage>
        <taxon>Eukaryota</taxon>
        <taxon>Sar</taxon>
        <taxon>Stramenopiles</taxon>
        <taxon>Ochrophyta</taxon>
        <taxon>Bacillariophyta</taxon>
        <taxon>Bacillariophyceae</taxon>
        <taxon>Bacillariophycidae</taxon>
        <taxon>Naviculales</taxon>
        <taxon>Naviculaceae</taxon>
        <taxon>Fistulifera</taxon>
    </lineage>
</organism>
<dbReference type="GO" id="GO:0003735">
    <property type="term" value="F:structural constituent of ribosome"/>
    <property type="evidence" value="ECO:0007669"/>
    <property type="project" value="InterPro"/>
</dbReference>
<proteinExistence type="inferred from homology"/>
<dbReference type="GO" id="GO:0005762">
    <property type="term" value="C:mitochondrial large ribosomal subunit"/>
    <property type="evidence" value="ECO:0007669"/>
    <property type="project" value="TreeGrafter"/>
</dbReference>
<dbReference type="GO" id="GO:0003729">
    <property type="term" value="F:mRNA binding"/>
    <property type="evidence" value="ECO:0007669"/>
    <property type="project" value="TreeGrafter"/>
</dbReference>
<evidence type="ECO:0000256" key="3">
    <source>
        <dbReference type="ARBA" id="ARBA00023274"/>
    </source>
</evidence>
<dbReference type="HAMAP" id="MF_01366">
    <property type="entry name" value="Ribosomal_uL13"/>
    <property type="match status" value="1"/>
</dbReference>
<dbReference type="PIRSF" id="PIRSF002181">
    <property type="entry name" value="Ribosomal_L13"/>
    <property type="match status" value="1"/>
</dbReference>
<name>A0A8F0WG56_9STRA</name>
<keyword evidence="3 4" id="KW-0687">Ribonucleoprotein</keyword>
<keyword evidence="5" id="KW-0150">Chloroplast</keyword>
<dbReference type="PANTHER" id="PTHR11545:SF41">
    <property type="entry name" value="50S RIBOSOMAL PROTEIN L13, CHLOROPLASTIC"/>
    <property type="match status" value="1"/>
</dbReference>
<dbReference type="AlphaFoldDB" id="A0A8F0WG56"/>
<dbReference type="NCBIfam" id="TIGR01066">
    <property type="entry name" value="rplM_bact"/>
    <property type="match status" value="1"/>
</dbReference>
<dbReference type="GO" id="GO:0009507">
    <property type="term" value="C:chloroplast"/>
    <property type="evidence" value="ECO:0007669"/>
    <property type="project" value="UniProtKB-SubCell"/>
</dbReference>
<dbReference type="Gene3D" id="3.90.1180.10">
    <property type="entry name" value="Ribosomal protein L13"/>
    <property type="match status" value="1"/>
</dbReference>
<dbReference type="GO" id="GO:0006412">
    <property type="term" value="P:translation"/>
    <property type="evidence" value="ECO:0007669"/>
    <property type="project" value="UniProtKB-UniRule"/>
</dbReference>
<geneLocation type="chloroplast" evidence="5"/>
<dbReference type="InterPro" id="IPR005823">
    <property type="entry name" value="Ribosomal_uL13_bac-type"/>
</dbReference>
<gene>
    <name evidence="4 5" type="primary">rpl13</name>
</gene>
<keyword evidence="5" id="KW-0934">Plastid</keyword>
<evidence type="ECO:0000256" key="2">
    <source>
        <dbReference type="ARBA" id="ARBA00022980"/>
    </source>
</evidence>
<dbReference type="EMBL" id="MT383641">
    <property type="protein sequence ID" value="QWM93437.1"/>
    <property type="molecule type" value="Genomic_DNA"/>
</dbReference>
<evidence type="ECO:0000256" key="4">
    <source>
        <dbReference type="HAMAP-Rule" id="MF_01366"/>
    </source>
</evidence>
<dbReference type="GO" id="GO:0017148">
    <property type="term" value="P:negative regulation of translation"/>
    <property type="evidence" value="ECO:0007669"/>
    <property type="project" value="TreeGrafter"/>
</dbReference>
<accession>A0A8F0WG56</accession>
<dbReference type="GeneID" id="67123571"/>
<protein>
    <recommendedName>
        <fullName evidence="4">Large ribosomal subunit protein uL13c</fullName>
    </recommendedName>
</protein>
<evidence type="ECO:0000256" key="1">
    <source>
        <dbReference type="ARBA" id="ARBA00006227"/>
    </source>
</evidence>
<dbReference type="CDD" id="cd00392">
    <property type="entry name" value="Ribosomal_L13"/>
    <property type="match status" value="1"/>
</dbReference>
<keyword evidence="2 4" id="KW-0689">Ribosomal protein</keyword>
<comment type="subunit">
    <text evidence="4">Part of the 50S ribosomal subunit.</text>
</comment>
<dbReference type="Pfam" id="PF00572">
    <property type="entry name" value="Ribosomal_L13"/>
    <property type="match status" value="1"/>
</dbReference>
<sequence length="159" mass="18138">MNSLNKTFLPTQSYKNRNWFIIDCKDQKLGRIATVIATLLKGKVKPYYFPSIDTGDYVILINAESILINENATHHIVNKPGRPGSALKIRNVSDCLPKFTIERAVKGMLTQSEKKRVMRRLRIFNGENHTHVAQNPIKVDVSNFYKDSTIHAKMVEVPN</sequence>
<comment type="subcellular location">
    <subcellularLocation>
        <location evidence="4">Plastid</location>
        <location evidence="4">Chloroplast</location>
    </subcellularLocation>
</comment>
<dbReference type="InterPro" id="IPR005822">
    <property type="entry name" value="Ribosomal_uL13"/>
</dbReference>